<sequence>MDVKPGVTLDEVPDAASDEVLDESLVARMREYLAAGTAMDLPALEALYDEEFENLRIDEAGQVVRLTKAHFMARFRGLAAQGQRIGEDTRDVRFLATTRHGDQGTVVMYRREQGVPARYAFVWRWADGHWTTVLREFSFERDVSGLKRMMAEAAARG</sequence>
<dbReference type="RefSeq" id="WP_344550213.1">
    <property type="nucleotide sequence ID" value="NZ_BAAANS010000003.1"/>
</dbReference>
<organism evidence="1 2">
    <name type="scientific">Kitasatospora saccharophila</name>
    <dbReference type="NCBI Taxonomy" id="407973"/>
    <lineage>
        <taxon>Bacteria</taxon>
        <taxon>Bacillati</taxon>
        <taxon>Actinomycetota</taxon>
        <taxon>Actinomycetes</taxon>
        <taxon>Kitasatosporales</taxon>
        <taxon>Streptomycetaceae</taxon>
        <taxon>Kitasatospora</taxon>
    </lineage>
</organism>
<dbReference type="Gene3D" id="3.10.450.50">
    <property type="match status" value="1"/>
</dbReference>
<evidence type="ECO:0000313" key="1">
    <source>
        <dbReference type="EMBL" id="GAA2086366.1"/>
    </source>
</evidence>
<evidence type="ECO:0000313" key="2">
    <source>
        <dbReference type="Proteomes" id="UP001500897"/>
    </source>
</evidence>
<gene>
    <name evidence="1" type="ORF">GCM10009759_07040</name>
</gene>
<reference evidence="2" key="1">
    <citation type="journal article" date="2019" name="Int. J. Syst. Evol. Microbiol.">
        <title>The Global Catalogue of Microorganisms (GCM) 10K type strain sequencing project: providing services to taxonomists for standard genome sequencing and annotation.</title>
        <authorList>
            <consortium name="The Broad Institute Genomics Platform"/>
            <consortium name="The Broad Institute Genome Sequencing Center for Infectious Disease"/>
            <person name="Wu L."/>
            <person name="Ma J."/>
        </authorList>
    </citation>
    <scope>NUCLEOTIDE SEQUENCE [LARGE SCALE GENOMIC DNA]</scope>
    <source>
        <strain evidence="2">JCM 14559</strain>
    </source>
</reference>
<accession>A0ABP5HWH0</accession>
<dbReference type="EMBL" id="BAAANS010000003">
    <property type="protein sequence ID" value="GAA2086366.1"/>
    <property type="molecule type" value="Genomic_DNA"/>
</dbReference>
<proteinExistence type="predicted"/>
<dbReference type="InterPro" id="IPR032710">
    <property type="entry name" value="NTF2-like_dom_sf"/>
</dbReference>
<dbReference type="Proteomes" id="UP001500897">
    <property type="component" value="Unassembled WGS sequence"/>
</dbReference>
<comment type="caution">
    <text evidence="1">The sequence shown here is derived from an EMBL/GenBank/DDBJ whole genome shotgun (WGS) entry which is preliminary data.</text>
</comment>
<evidence type="ECO:0008006" key="3">
    <source>
        <dbReference type="Google" id="ProtNLM"/>
    </source>
</evidence>
<dbReference type="SUPFAM" id="SSF54427">
    <property type="entry name" value="NTF2-like"/>
    <property type="match status" value="1"/>
</dbReference>
<keyword evidence="2" id="KW-1185">Reference proteome</keyword>
<protein>
    <recommendedName>
        <fullName evidence="3">DUF4440 domain-containing protein</fullName>
    </recommendedName>
</protein>
<name>A0ABP5HWH0_9ACTN</name>